<dbReference type="Pfam" id="PF08819">
    <property type="entry name" value="DUF1802"/>
    <property type="match status" value="1"/>
</dbReference>
<proteinExistence type="predicted"/>
<evidence type="ECO:0000313" key="1">
    <source>
        <dbReference type="EMBL" id="GGS41793.1"/>
    </source>
</evidence>
<gene>
    <name evidence="1" type="ORF">GCM10008961_36310</name>
</gene>
<dbReference type="InterPro" id="IPR014923">
    <property type="entry name" value="DUF1802"/>
</dbReference>
<evidence type="ECO:0000313" key="2">
    <source>
        <dbReference type="Proteomes" id="UP000620633"/>
    </source>
</evidence>
<sequence length="204" mass="22902">MTAFSPFHASRSGRFFFMLPGMSAALSALKEWDTQSRLLTQGTLSLLIRKGGIMETHDGFEVEHRSFLLYPTFLHQNPVELQPQYQSLLRDDPQPGVIGFPALVEVVAVHKVESLEQALRLESLQALTGAAIERRFQYRNRPWVHALLLRVRPLLEPLVLPESAGMLGCVSWVPLEGVTVRAGEPVVPEDVLEARRLELEQLLA</sequence>
<comment type="caution">
    <text evidence="1">The sequence shown here is derived from an EMBL/GenBank/DDBJ whole genome shotgun (WGS) entry which is preliminary data.</text>
</comment>
<evidence type="ECO:0008006" key="3">
    <source>
        <dbReference type="Google" id="ProtNLM"/>
    </source>
</evidence>
<dbReference type="Proteomes" id="UP000620633">
    <property type="component" value="Unassembled WGS sequence"/>
</dbReference>
<dbReference type="PIRSF" id="PIRSF018957">
    <property type="entry name" value="UCP018957"/>
    <property type="match status" value="1"/>
</dbReference>
<reference evidence="2" key="1">
    <citation type="journal article" date="2019" name="Int. J. Syst. Evol. Microbiol.">
        <title>The Global Catalogue of Microorganisms (GCM) 10K type strain sequencing project: providing services to taxonomists for standard genome sequencing and annotation.</title>
        <authorList>
            <consortium name="The Broad Institute Genomics Platform"/>
            <consortium name="The Broad Institute Genome Sequencing Center for Infectious Disease"/>
            <person name="Wu L."/>
            <person name="Ma J."/>
        </authorList>
    </citation>
    <scope>NUCLEOTIDE SEQUENCE [LARGE SCALE GENOMIC DNA]</scope>
    <source>
        <strain evidence="2">JCM 31406</strain>
    </source>
</reference>
<dbReference type="InterPro" id="IPR008307">
    <property type="entry name" value="UCP018957"/>
</dbReference>
<organism evidence="1 2">
    <name type="scientific">Deinococcus knuensis</name>
    <dbReference type="NCBI Taxonomy" id="1837380"/>
    <lineage>
        <taxon>Bacteria</taxon>
        <taxon>Thermotogati</taxon>
        <taxon>Deinococcota</taxon>
        <taxon>Deinococci</taxon>
        <taxon>Deinococcales</taxon>
        <taxon>Deinococcaceae</taxon>
        <taxon>Deinococcus</taxon>
    </lineage>
</organism>
<accession>A0ABQ2SW09</accession>
<protein>
    <recommendedName>
        <fullName evidence="3">DUF1802 family protein</fullName>
    </recommendedName>
</protein>
<keyword evidence="2" id="KW-1185">Reference proteome</keyword>
<dbReference type="EMBL" id="BMQO01000031">
    <property type="protein sequence ID" value="GGS41793.1"/>
    <property type="molecule type" value="Genomic_DNA"/>
</dbReference>
<name>A0ABQ2SW09_9DEIO</name>